<gene>
    <name evidence="2" type="ORF">SAMN05192580_0118</name>
</gene>
<sequence length="118" mass="12362">MRKGLGTIFGSCLVLLTGAAVAQPAEDYAPGALALSAMERQDWAAAERALTSGSAKDAGQLINLGEVYYRSGRPTQAAAAWRAAAEAKPVLVYTRDGRVVSTADLAREALARRELGGR</sequence>
<organism evidence="2 3">
    <name type="scientific">Sphingomonas jatrophae</name>
    <dbReference type="NCBI Taxonomy" id="1166337"/>
    <lineage>
        <taxon>Bacteria</taxon>
        <taxon>Pseudomonadati</taxon>
        <taxon>Pseudomonadota</taxon>
        <taxon>Alphaproteobacteria</taxon>
        <taxon>Sphingomonadales</taxon>
        <taxon>Sphingomonadaceae</taxon>
        <taxon>Sphingomonas</taxon>
    </lineage>
</organism>
<dbReference type="Proteomes" id="UP000198824">
    <property type="component" value="Unassembled WGS sequence"/>
</dbReference>
<accession>A0A1I6JCV7</accession>
<feature type="signal peptide" evidence="1">
    <location>
        <begin position="1"/>
        <end position="22"/>
    </location>
</feature>
<keyword evidence="1" id="KW-0732">Signal</keyword>
<evidence type="ECO:0000256" key="1">
    <source>
        <dbReference type="SAM" id="SignalP"/>
    </source>
</evidence>
<dbReference type="Gene3D" id="1.25.40.10">
    <property type="entry name" value="Tetratricopeptide repeat domain"/>
    <property type="match status" value="1"/>
</dbReference>
<dbReference type="STRING" id="1166337.SAMN05192580_0118"/>
<dbReference type="InterPro" id="IPR011990">
    <property type="entry name" value="TPR-like_helical_dom_sf"/>
</dbReference>
<proteinExistence type="predicted"/>
<name>A0A1I6JCV7_9SPHN</name>
<evidence type="ECO:0000313" key="2">
    <source>
        <dbReference type="EMBL" id="SFR76788.1"/>
    </source>
</evidence>
<feature type="chain" id="PRO_5011476670" description="Tetratricopeptide repeat-containing protein" evidence="1">
    <location>
        <begin position="23"/>
        <end position="118"/>
    </location>
</feature>
<dbReference type="EMBL" id="FOZG01000001">
    <property type="protein sequence ID" value="SFR76788.1"/>
    <property type="molecule type" value="Genomic_DNA"/>
</dbReference>
<evidence type="ECO:0008006" key="4">
    <source>
        <dbReference type="Google" id="ProtNLM"/>
    </source>
</evidence>
<keyword evidence="3" id="KW-1185">Reference proteome</keyword>
<dbReference type="RefSeq" id="WP_131819139.1">
    <property type="nucleotide sequence ID" value="NZ_FOZG01000001.1"/>
</dbReference>
<protein>
    <recommendedName>
        <fullName evidence="4">Tetratricopeptide repeat-containing protein</fullName>
    </recommendedName>
</protein>
<evidence type="ECO:0000313" key="3">
    <source>
        <dbReference type="Proteomes" id="UP000198824"/>
    </source>
</evidence>
<reference evidence="2 3" key="1">
    <citation type="submission" date="2016-10" db="EMBL/GenBank/DDBJ databases">
        <authorList>
            <person name="de Groot N.N."/>
        </authorList>
    </citation>
    <scope>NUCLEOTIDE SEQUENCE [LARGE SCALE GENOMIC DNA]</scope>
    <source>
        <strain evidence="2 3">S5-249</strain>
    </source>
</reference>
<dbReference type="AlphaFoldDB" id="A0A1I6JCV7"/>